<evidence type="ECO:0000313" key="8">
    <source>
        <dbReference type="RefSeq" id="XP_028141057.1"/>
    </source>
</evidence>
<proteinExistence type="inferred from homology"/>
<accession>A0A6P7G218</accession>
<evidence type="ECO:0000256" key="6">
    <source>
        <dbReference type="ARBA" id="ARBA00022840"/>
    </source>
</evidence>
<gene>
    <name evidence="8" type="primary">LOC114335096</name>
</gene>
<evidence type="ECO:0000256" key="1">
    <source>
        <dbReference type="ARBA" id="ARBA00007229"/>
    </source>
</evidence>
<comment type="similarity">
    <text evidence="1">Belongs to the IPK1 type 2 family.</text>
</comment>
<dbReference type="RefSeq" id="XP_028141057.1">
    <property type="nucleotide sequence ID" value="XM_028285256.1"/>
</dbReference>
<dbReference type="InParanoid" id="A0A6P7G218"/>
<keyword evidence="4 7" id="KW-0547">Nucleotide-binding</keyword>
<sequence length="471" mass="55250">MTTDEDQTFTPFEIPSNCSYRGEGNCNIVLSLPNLGKILRIRKMDRPRSLIGWLIKWINDFLIWYTGGDIMDELRDLKFYSTIMRPLFGIKYTSEACQVIVSRKQVQILEEKLVKHRPDFRKHKTLQYGRASIFDDFAFIPEDEYEYLPFNIADDTFAIELKPKQGWRSLSEKHYPACVYCMHQYLKLQQRKIKVLSKYCPEDLFSGNDTRMMRAINSLIQVPQNNFRVFKNGILVYGDRVKADFSNVVRSIFDNMDDKPERLIDEFCKLVKKCLLTNFMNVNFSENCEEKLFCEWNKIIQDSNAHILPKNCILEKILSIQMLDIEGSIYYDKLLNSKDNIEDWAYVDMLLNKIDNENDCVCLKCMIMMLANVDKRNEEADLAFIPYLISAVAKDCSLMITMKKIQENISDDLEIKNIIKTDYGHFLVNIGVFDLYPKRLTSVRKHCQRNKDIFKAYTIANSKRKVADSMK</sequence>
<dbReference type="InterPro" id="IPR009286">
    <property type="entry name" value="Ins_P5_2-kin"/>
</dbReference>
<dbReference type="EC" id="2.7.1.158" evidence="2 7"/>
<evidence type="ECO:0000256" key="7">
    <source>
        <dbReference type="RuleBase" id="RU364126"/>
    </source>
</evidence>
<protein>
    <recommendedName>
        <fullName evidence="2 7">Inositol-pentakisphosphate 2-kinase</fullName>
        <ecNumber evidence="2 7">2.7.1.158</ecNumber>
    </recommendedName>
</protein>
<dbReference type="GO" id="GO:0005634">
    <property type="term" value="C:nucleus"/>
    <property type="evidence" value="ECO:0007669"/>
    <property type="project" value="TreeGrafter"/>
</dbReference>
<dbReference type="GO" id="GO:0005524">
    <property type="term" value="F:ATP binding"/>
    <property type="evidence" value="ECO:0007669"/>
    <property type="project" value="UniProtKB-KW"/>
</dbReference>
<dbReference type="AlphaFoldDB" id="A0A6P7G218"/>
<keyword evidence="6 7" id="KW-0067">ATP-binding</keyword>
<evidence type="ECO:0000256" key="3">
    <source>
        <dbReference type="ARBA" id="ARBA00022679"/>
    </source>
</evidence>
<dbReference type="Pfam" id="PF06090">
    <property type="entry name" value="Ins_P5_2-kin"/>
    <property type="match status" value="1"/>
</dbReference>
<reference evidence="8" key="1">
    <citation type="submission" date="2025-08" db="UniProtKB">
        <authorList>
            <consortium name="RefSeq"/>
        </authorList>
    </citation>
    <scope>IDENTIFICATION</scope>
    <source>
        <tissue evidence="8">Whole insect</tissue>
    </source>
</reference>
<organism evidence="8">
    <name type="scientific">Diabrotica virgifera virgifera</name>
    <name type="common">western corn rootworm</name>
    <dbReference type="NCBI Taxonomy" id="50390"/>
    <lineage>
        <taxon>Eukaryota</taxon>
        <taxon>Metazoa</taxon>
        <taxon>Ecdysozoa</taxon>
        <taxon>Arthropoda</taxon>
        <taxon>Hexapoda</taxon>
        <taxon>Insecta</taxon>
        <taxon>Pterygota</taxon>
        <taxon>Neoptera</taxon>
        <taxon>Endopterygota</taxon>
        <taxon>Coleoptera</taxon>
        <taxon>Polyphaga</taxon>
        <taxon>Cucujiformia</taxon>
        <taxon>Chrysomeloidea</taxon>
        <taxon>Chrysomelidae</taxon>
        <taxon>Galerucinae</taxon>
        <taxon>Diabroticina</taxon>
        <taxon>Diabroticites</taxon>
        <taxon>Diabrotica</taxon>
    </lineage>
</organism>
<dbReference type="InterPro" id="IPR043001">
    <property type="entry name" value="IP5_2-K_N_lobe"/>
</dbReference>
<comment type="domain">
    <text evidence="7">The EXKPK motif is conserved in inositol-pentakisphosphate 2-kinases of both family 1 and 2.</text>
</comment>
<evidence type="ECO:0000256" key="4">
    <source>
        <dbReference type="ARBA" id="ARBA00022741"/>
    </source>
</evidence>
<dbReference type="PANTHER" id="PTHR14456:SF2">
    <property type="entry name" value="INOSITOL-PENTAKISPHOSPHATE 2-KINASE"/>
    <property type="match status" value="1"/>
</dbReference>
<keyword evidence="3 7" id="KW-0808">Transferase</keyword>
<name>A0A6P7G218_DIAVI</name>
<comment type="catalytic activity">
    <reaction evidence="7">
        <text>1D-myo-inositol 1,3,4,5,6-pentakisphosphate + ATP = 1D-myo-inositol hexakisphosphate + ADP + H(+)</text>
        <dbReference type="Rhea" id="RHEA:20313"/>
        <dbReference type="ChEBI" id="CHEBI:15378"/>
        <dbReference type="ChEBI" id="CHEBI:30616"/>
        <dbReference type="ChEBI" id="CHEBI:57733"/>
        <dbReference type="ChEBI" id="CHEBI:58130"/>
        <dbReference type="ChEBI" id="CHEBI:456216"/>
        <dbReference type="EC" id="2.7.1.158"/>
    </reaction>
</comment>
<dbReference type="GO" id="GO:0032958">
    <property type="term" value="P:inositol phosphate biosynthetic process"/>
    <property type="evidence" value="ECO:0007669"/>
    <property type="project" value="TreeGrafter"/>
</dbReference>
<evidence type="ECO:0000256" key="5">
    <source>
        <dbReference type="ARBA" id="ARBA00022777"/>
    </source>
</evidence>
<dbReference type="Gene3D" id="3.30.200.110">
    <property type="entry name" value="Inositol-pentakisphosphate 2-kinase, N-lobe"/>
    <property type="match status" value="1"/>
</dbReference>
<dbReference type="GO" id="GO:0035299">
    <property type="term" value="F:inositol-1,3,4,5,6-pentakisphosphate 2-kinase activity"/>
    <property type="evidence" value="ECO:0007669"/>
    <property type="project" value="UniProtKB-EC"/>
</dbReference>
<keyword evidence="5 7" id="KW-0418">Kinase</keyword>
<evidence type="ECO:0000256" key="2">
    <source>
        <dbReference type="ARBA" id="ARBA00012023"/>
    </source>
</evidence>
<dbReference type="PANTHER" id="PTHR14456">
    <property type="entry name" value="INOSITOL POLYPHOSPHATE KINASE 1"/>
    <property type="match status" value="1"/>
</dbReference>
<comment type="function">
    <text evidence="7">Phosphorylates Ins(1,3,4,5,6)P5 at position 2 to form Ins(1,2,3,4,5,6)P6 (InsP6 or phytate).</text>
</comment>
<dbReference type="FunCoup" id="A0A6P7G218">
    <property type="interactions" value="264"/>
</dbReference>